<dbReference type="SUPFAM" id="SSF158745">
    <property type="entry name" value="LanC-like"/>
    <property type="match status" value="1"/>
</dbReference>
<dbReference type="GO" id="GO:0031179">
    <property type="term" value="P:peptide modification"/>
    <property type="evidence" value="ECO:0007669"/>
    <property type="project" value="InterPro"/>
</dbReference>
<dbReference type="SMART" id="SM01260">
    <property type="entry name" value="LANC_like"/>
    <property type="match status" value="1"/>
</dbReference>
<feature type="binding site" evidence="1">
    <location>
        <position position="253"/>
    </location>
    <ligand>
        <name>Zn(2+)</name>
        <dbReference type="ChEBI" id="CHEBI:29105"/>
    </ligand>
</feature>
<feature type="binding site" evidence="1">
    <location>
        <position position="303"/>
    </location>
    <ligand>
        <name>Zn(2+)</name>
        <dbReference type="ChEBI" id="CHEBI:29105"/>
    </ligand>
</feature>
<evidence type="ECO:0000256" key="1">
    <source>
        <dbReference type="PIRSR" id="PIRSR607822-1"/>
    </source>
</evidence>
<dbReference type="Pfam" id="PF05147">
    <property type="entry name" value="LANC_like"/>
    <property type="match status" value="1"/>
</dbReference>
<gene>
    <name evidence="2" type="ORF">ABII15_14900</name>
</gene>
<dbReference type="InterPro" id="IPR007822">
    <property type="entry name" value="LANC-like"/>
</dbReference>
<dbReference type="RefSeq" id="WP_353942810.1">
    <property type="nucleotide sequence ID" value="NZ_CP159534.1"/>
</dbReference>
<protein>
    <submittedName>
        <fullName evidence="2">Lanthionine synthetase C family protein</fullName>
    </submittedName>
</protein>
<dbReference type="KEGG" id="stac:ABII15_14900"/>
<accession>A0AAU8ISK7</accession>
<organism evidence="2">
    <name type="scientific">Streptomyces tabacisoli</name>
    <dbReference type="NCBI Taxonomy" id="3156398"/>
    <lineage>
        <taxon>Bacteria</taxon>
        <taxon>Bacillati</taxon>
        <taxon>Actinomycetota</taxon>
        <taxon>Actinomycetes</taxon>
        <taxon>Kitasatosporales</taxon>
        <taxon>Streptomycetaceae</taxon>
        <taxon>Streptomyces</taxon>
    </lineage>
</organism>
<sequence length="379" mass="40418">MSLDDLGAGLAGTALYEVVAARAGGDWVAAHAAAKAVNAQPVTAHPEHASLFRGAPAVAYVLHTAGHRAYARALAELDAEVVAIVVDRLQAAQQRMDGRTPPPMREYDLISGLTGLGAYLLHRGRDDVLQRILRYLVRLFSEPLTIDGHQVPGWWAATDPHGAPGTGQFLRGHANFGIAHGFTGPLALLALAHRAGCTVAGQNQALAEGIAHLTQWAQPVKSGGIDWPDFLPLDAYLKGPRPEETEPGRPSWCYGTPGIGRALQLAALAIHDDQARQLAEDAVFHVITDARRLGQLEDMSVCHGWAGFLLVVDRIGSSAVTPEINRHLPVLRAHFSNFLVGHEIPGNAGLLSGDAGVLLTLHTIDATRPIGWETCLLLD</sequence>
<keyword evidence="1" id="KW-0479">Metal-binding</keyword>
<keyword evidence="1" id="KW-0862">Zinc</keyword>
<dbReference type="GO" id="GO:0046872">
    <property type="term" value="F:metal ion binding"/>
    <property type="evidence" value="ECO:0007669"/>
    <property type="project" value="UniProtKB-KW"/>
</dbReference>
<dbReference type="AlphaFoldDB" id="A0AAU8ISK7"/>
<proteinExistence type="predicted"/>
<dbReference type="PRINTS" id="PR01955">
    <property type="entry name" value="LANCFRANKIA"/>
</dbReference>
<dbReference type="InterPro" id="IPR033889">
    <property type="entry name" value="LanC"/>
</dbReference>
<feature type="binding site" evidence="1">
    <location>
        <position position="302"/>
    </location>
    <ligand>
        <name>Zn(2+)</name>
        <dbReference type="ChEBI" id="CHEBI:29105"/>
    </ligand>
</feature>
<dbReference type="EMBL" id="CP159534">
    <property type="protein sequence ID" value="XCJ71183.1"/>
    <property type="molecule type" value="Genomic_DNA"/>
</dbReference>
<name>A0AAU8ISK7_9ACTN</name>
<dbReference type="PRINTS" id="PR01950">
    <property type="entry name" value="LANCSUPER"/>
</dbReference>
<dbReference type="CDD" id="cd04793">
    <property type="entry name" value="LanC"/>
    <property type="match status" value="1"/>
</dbReference>
<reference evidence="2" key="1">
    <citation type="submission" date="2024-06" db="EMBL/GenBank/DDBJ databases">
        <title>Streptomyces sp. strain HUAS MG91 genome sequences.</title>
        <authorList>
            <person name="Mo P."/>
        </authorList>
    </citation>
    <scope>NUCLEOTIDE SEQUENCE</scope>
    <source>
        <strain evidence="2">HUAS MG91</strain>
    </source>
</reference>
<dbReference type="Gene3D" id="1.50.10.20">
    <property type="match status" value="1"/>
</dbReference>
<evidence type="ECO:0000313" key="2">
    <source>
        <dbReference type="EMBL" id="XCJ71183.1"/>
    </source>
</evidence>